<evidence type="ECO:0000313" key="3">
    <source>
        <dbReference type="Proteomes" id="UP000068067"/>
    </source>
</evidence>
<dbReference type="GO" id="GO:0003676">
    <property type="term" value="F:nucleic acid binding"/>
    <property type="evidence" value="ECO:0007669"/>
    <property type="project" value="InterPro"/>
</dbReference>
<dbReference type="Gene3D" id="1.10.30.50">
    <property type="match status" value="1"/>
</dbReference>
<accession>A0A0M4CIC2</accession>
<dbReference type="GO" id="GO:0008270">
    <property type="term" value="F:zinc ion binding"/>
    <property type="evidence" value="ECO:0007669"/>
    <property type="project" value="InterPro"/>
</dbReference>
<gene>
    <name evidence="2" type="ORF">CDES_03870</name>
</gene>
<evidence type="ECO:0000313" key="2">
    <source>
        <dbReference type="EMBL" id="ALC05226.1"/>
    </source>
</evidence>
<dbReference type="OrthoDB" id="4413566at2"/>
<keyword evidence="3" id="KW-1185">Reference proteome</keyword>
<dbReference type="Proteomes" id="UP000068067">
    <property type="component" value="Chromosome"/>
</dbReference>
<feature type="domain" description="HNH nuclease" evidence="1">
    <location>
        <begin position="263"/>
        <end position="315"/>
    </location>
</feature>
<sequence>MFYYTVNNPNDPVSTEIVKANRRDLEFWRRLRPSDDEDLATSINKICARTGLSRKLIAACLFSVCFLPQIPNFLNLVEKLGHLDMARINAITKAGKKVPKEKRELFDAYLVNYLTPTTEDQCLPQATSISAMMRKFISHYCPIDEPSPTEAKDALRFRRNRRGSISITLDASDSEATEVQAALEQMAKDKKTSLGAALLNIVRGLDTKVVLNTYGTDGTPEYLEGGTWLTKQQMEFWKNRIICTQELDNEMCSYTKQYQPTKKIRTLIKGRHTTCSVPGCNVHVDQCQLDHIIPWAQGGPTTPWNIHPLCVFHHNQKTDGRLECYPLPDGTILFVIDGIPIRSVPDGPLSRSHRTWGTKFGAYMERKVAA</sequence>
<dbReference type="Pfam" id="PF01844">
    <property type="entry name" value="HNH"/>
    <property type="match status" value="1"/>
</dbReference>
<dbReference type="AlphaFoldDB" id="A0A0M4CIC2"/>
<dbReference type="GO" id="GO:0004519">
    <property type="term" value="F:endonuclease activity"/>
    <property type="evidence" value="ECO:0007669"/>
    <property type="project" value="InterPro"/>
</dbReference>
<dbReference type="STRING" id="931089.CDES_03870"/>
<dbReference type="PATRIC" id="fig|931089.4.peg.784"/>
<proteinExistence type="predicted"/>
<dbReference type="InterPro" id="IPR003615">
    <property type="entry name" value="HNH_nuc"/>
</dbReference>
<dbReference type="InterPro" id="IPR002711">
    <property type="entry name" value="HNH"/>
</dbReference>
<dbReference type="EMBL" id="CP009220">
    <property type="protein sequence ID" value="ALC05226.1"/>
    <property type="molecule type" value="Genomic_DNA"/>
</dbReference>
<dbReference type="SMART" id="SM00507">
    <property type="entry name" value="HNHc"/>
    <property type="match status" value="1"/>
</dbReference>
<dbReference type="KEGG" id="cdx:CDES_03870"/>
<reference evidence="2 3" key="1">
    <citation type="submission" date="2014-08" db="EMBL/GenBank/DDBJ databases">
        <title>Complete genome sequence of Corynebacterium deserti GIMN1.010 (=DSM 45689), isolated from desert sand in western China.</title>
        <authorList>
            <person name="Ruckert C."/>
            <person name="Albersmeier A."/>
            <person name="Kalinowski J."/>
        </authorList>
    </citation>
    <scope>NUCLEOTIDE SEQUENCE [LARGE SCALE GENOMIC DNA]</scope>
    <source>
        <strain evidence="2 3">GIMN1.010</strain>
    </source>
</reference>
<organism evidence="2 3">
    <name type="scientific">Corynebacterium deserti GIMN1.010</name>
    <dbReference type="NCBI Taxonomy" id="931089"/>
    <lineage>
        <taxon>Bacteria</taxon>
        <taxon>Bacillati</taxon>
        <taxon>Actinomycetota</taxon>
        <taxon>Actinomycetes</taxon>
        <taxon>Mycobacteriales</taxon>
        <taxon>Corynebacteriaceae</taxon>
        <taxon>Corynebacterium</taxon>
    </lineage>
</organism>
<name>A0A0M4CIC2_9CORY</name>
<evidence type="ECO:0000259" key="1">
    <source>
        <dbReference type="SMART" id="SM00507"/>
    </source>
</evidence>
<protein>
    <recommendedName>
        <fullName evidence="1">HNH nuclease domain-containing protein</fullName>
    </recommendedName>
</protein>
<dbReference type="CDD" id="cd00085">
    <property type="entry name" value="HNHc"/>
    <property type="match status" value="1"/>
</dbReference>